<evidence type="ECO:0000313" key="1">
    <source>
        <dbReference type="EMBL" id="EKM60126.1"/>
    </source>
</evidence>
<dbReference type="InParanoid" id="K5VB58"/>
<proteinExistence type="predicted"/>
<protein>
    <submittedName>
        <fullName evidence="1">Uncharacterized protein</fullName>
    </submittedName>
</protein>
<accession>K5VB58</accession>
<dbReference type="GeneID" id="18915094"/>
<dbReference type="Proteomes" id="UP000008370">
    <property type="component" value="Unassembled WGS sequence"/>
</dbReference>
<organism evidence="1 2">
    <name type="scientific">Phanerochaete carnosa (strain HHB-10118-sp)</name>
    <name type="common">White-rot fungus</name>
    <name type="synonym">Peniophora carnosa</name>
    <dbReference type="NCBI Taxonomy" id="650164"/>
    <lineage>
        <taxon>Eukaryota</taxon>
        <taxon>Fungi</taxon>
        <taxon>Dikarya</taxon>
        <taxon>Basidiomycota</taxon>
        <taxon>Agaricomycotina</taxon>
        <taxon>Agaricomycetes</taxon>
        <taxon>Polyporales</taxon>
        <taxon>Phanerochaetaceae</taxon>
        <taxon>Phanerochaete</taxon>
    </lineage>
</organism>
<dbReference type="AlphaFoldDB" id="K5VB58"/>
<evidence type="ECO:0000313" key="2">
    <source>
        <dbReference type="Proteomes" id="UP000008370"/>
    </source>
</evidence>
<dbReference type="EMBL" id="JH930469">
    <property type="protein sequence ID" value="EKM60126.1"/>
    <property type="molecule type" value="Genomic_DNA"/>
</dbReference>
<gene>
    <name evidence="1" type="ORF">PHACADRAFT_251023</name>
</gene>
<dbReference type="HOGENOM" id="CLU_2347416_0_0_1"/>
<keyword evidence="2" id="KW-1185">Reference proteome</keyword>
<dbReference type="RefSeq" id="XP_007392670.1">
    <property type="nucleotide sequence ID" value="XM_007392608.1"/>
</dbReference>
<dbReference type="KEGG" id="pco:PHACADRAFT_251023"/>
<reference evidence="1 2" key="1">
    <citation type="journal article" date="2012" name="BMC Genomics">
        <title>Comparative genomics of the white-rot fungi, Phanerochaete carnosa and P. chrysosporium, to elucidate the genetic basis of the distinct wood types they colonize.</title>
        <authorList>
            <person name="Suzuki H."/>
            <person name="MacDonald J."/>
            <person name="Syed K."/>
            <person name="Salamov A."/>
            <person name="Hori C."/>
            <person name="Aerts A."/>
            <person name="Henrissat B."/>
            <person name="Wiebenga A."/>
            <person name="vanKuyk P.A."/>
            <person name="Barry K."/>
            <person name="Lindquist E."/>
            <person name="LaButti K."/>
            <person name="Lapidus A."/>
            <person name="Lucas S."/>
            <person name="Coutinho P."/>
            <person name="Gong Y."/>
            <person name="Samejima M."/>
            <person name="Mahadevan R."/>
            <person name="Abou-Zaid M."/>
            <person name="de Vries R.P."/>
            <person name="Igarashi K."/>
            <person name="Yadav J.S."/>
            <person name="Grigoriev I.V."/>
            <person name="Master E.R."/>
        </authorList>
    </citation>
    <scope>NUCLEOTIDE SEQUENCE [LARGE SCALE GENOMIC DNA]</scope>
    <source>
        <strain evidence="1 2">HHB-10118-sp</strain>
    </source>
</reference>
<name>K5VB58_PHACS</name>
<sequence>MKGTLRLRRMIMPTTRSLFCFHPNLSEARTNLRPVPKTAPAGSRSGQIRPAHVSTTFVFIIFVETNAQHAKSQGPAKHFARFRTNRRFRRLGFESSI</sequence>